<name>A0A8I1AMC8_ACIBZ</name>
<sequence>MVRFKLKKLAKKEAKLIIQVEVLNISMNLNNPVGITTWSNSALIGATSGSIAKDIFKSDKKEKK</sequence>
<evidence type="ECO:0000313" key="1">
    <source>
        <dbReference type="EMBL" id="UUN96725.1"/>
    </source>
</evidence>
<evidence type="ECO:0000313" key="2">
    <source>
        <dbReference type="Proteomes" id="UP000644140"/>
    </source>
</evidence>
<dbReference type="EMBL" id="CP092085">
    <property type="protein sequence ID" value="UUN96725.1"/>
    <property type="molecule type" value="Genomic_DNA"/>
</dbReference>
<dbReference type="AlphaFoldDB" id="A0A8I1AMC8"/>
<organism evidence="1 2">
    <name type="scientific">Acinetobacter bereziniae</name>
    <name type="common">Acinetobacter genomosp. 10</name>
    <dbReference type="NCBI Taxonomy" id="106648"/>
    <lineage>
        <taxon>Bacteria</taxon>
        <taxon>Pseudomonadati</taxon>
        <taxon>Pseudomonadota</taxon>
        <taxon>Gammaproteobacteria</taxon>
        <taxon>Moraxellales</taxon>
        <taxon>Moraxellaceae</taxon>
        <taxon>Acinetobacter</taxon>
    </lineage>
</organism>
<gene>
    <name evidence="1" type="ORF">I9054_015265</name>
</gene>
<dbReference type="RefSeq" id="WP_046761062.1">
    <property type="nucleotide sequence ID" value="NZ_BKMA01000125.1"/>
</dbReference>
<accession>A0A8I1AMC8</accession>
<proteinExistence type="predicted"/>
<dbReference type="Proteomes" id="UP000644140">
    <property type="component" value="Chromosome"/>
</dbReference>
<reference evidence="1" key="1">
    <citation type="submission" date="2022-02" db="EMBL/GenBank/DDBJ databases">
        <title>Characterization of Tn125 harboring carbapenem-resistant Acinetobacter bereziniae clinical isolates.</title>
        <authorList>
            <person name="Wong N.-K."/>
            <person name="Pan Q."/>
        </authorList>
    </citation>
    <scope>NUCLEOTIDE SEQUENCE</scope>
    <source>
        <strain evidence="1">GD03393</strain>
    </source>
</reference>
<protein>
    <submittedName>
        <fullName evidence="1">Uncharacterized protein</fullName>
    </submittedName>
</protein>